<dbReference type="InterPro" id="IPR048015">
    <property type="entry name" value="NTP-PPase_MazG-like_N"/>
</dbReference>
<dbReference type="Pfam" id="PF00590">
    <property type="entry name" value="TP_methylase"/>
    <property type="match status" value="1"/>
</dbReference>
<feature type="domain" description="NTP pyrophosphohydrolase MazG-like" evidence="2">
    <location>
        <begin position="399"/>
        <end position="455"/>
    </location>
</feature>
<dbReference type="Pfam" id="PF03819">
    <property type="entry name" value="MazG"/>
    <property type="match status" value="2"/>
</dbReference>
<evidence type="ECO:0000259" key="2">
    <source>
        <dbReference type="Pfam" id="PF03819"/>
    </source>
</evidence>
<keyword evidence="4" id="KW-1185">Reference proteome</keyword>
<evidence type="ECO:0000313" key="3">
    <source>
        <dbReference type="EMBL" id="MBU9710170.1"/>
    </source>
</evidence>
<accession>A0ABS6J9C9</accession>
<proteinExistence type="predicted"/>
<keyword evidence="3" id="KW-0378">Hydrolase</keyword>
<dbReference type="InterPro" id="IPR011551">
    <property type="entry name" value="NTP_PyrPHydrolase_MazG"/>
</dbReference>
<evidence type="ECO:0000313" key="4">
    <source>
        <dbReference type="Proteomes" id="UP000784880"/>
    </source>
</evidence>
<name>A0ABS6J9C9_9BACI</name>
<dbReference type="NCBIfam" id="TIGR00444">
    <property type="entry name" value="mazG"/>
    <property type="match status" value="1"/>
</dbReference>
<organism evidence="3 4">
    <name type="scientific">Evansella tamaricis</name>
    <dbReference type="NCBI Taxonomy" id="2069301"/>
    <lineage>
        <taxon>Bacteria</taxon>
        <taxon>Bacillati</taxon>
        <taxon>Bacillota</taxon>
        <taxon>Bacilli</taxon>
        <taxon>Bacillales</taxon>
        <taxon>Bacillaceae</taxon>
        <taxon>Evansella</taxon>
    </lineage>
</organism>
<dbReference type="GO" id="GO:0047429">
    <property type="term" value="F:nucleoside triphosphate diphosphatase activity"/>
    <property type="evidence" value="ECO:0007669"/>
    <property type="project" value="UniProtKB-EC"/>
</dbReference>
<dbReference type="CDD" id="cd11528">
    <property type="entry name" value="NTP-PPase_MazG_Nterm"/>
    <property type="match status" value="1"/>
</dbReference>
<dbReference type="InterPro" id="IPR000878">
    <property type="entry name" value="4pyrrol_Mease"/>
</dbReference>
<dbReference type="InterPro" id="IPR048011">
    <property type="entry name" value="NTP-PPase_MazG-like_C"/>
</dbReference>
<dbReference type="RefSeq" id="WP_217064066.1">
    <property type="nucleotide sequence ID" value="NZ_JAHQCS010000003.1"/>
</dbReference>
<dbReference type="InterPro" id="IPR035013">
    <property type="entry name" value="YabN_N"/>
</dbReference>
<gene>
    <name evidence="3" type="primary">mazG</name>
    <name evidence="3" type="ORF">KS419_00125</name>
</gene>
<reference evidence="3 4" key="1">
    <citation type="submission" date="2021-06" db="EMBL/GenBank/DDBJ databases">
        <title>Bacillus sp. RD4P76, an endophyte from a halophyte.</title>
        <authorList>
            <person name="Sun J.-Q."/>
        </authorList>
    </citation>
    <scope>NUCLEOTIDE SEQUENCE [LARGE SCALE GENOMIC DNA]</scope>
    <source>
        <strain evidence="3 4">CGMCC 1.15917</strain>
    </source>
</reference>
<dbReference type="CDD" id="cd11529">
    <property type="entry name" value="NTP-PPase_MazG_Cterm"/>
    <property type="match status" value="1"/>
</dbReference>
<dbReference type="InterPro" id="IPR004518">
    <property type="entry name" value="MazG-like_dom"/>
</dbReference>
<dbReference type="PANTHER" id="PTHR30522:SF0">
    <property type="entry name" value="NUCLEOSIDE TRIPHOSPHATE PYROPHOSPHOHYDROLASE"/>
    <property type="match status" value="1"/>
</dbReference>
<dbReference type="PANTHER" id="PTHR30522">
    <property type="entry name" value="NUCLEOSIDE TRIPHOSPHATE PYROPHOSPHOHYDROLASE"/>
    <property type="match status" value="1"/>
</dbReference>
<dbReference type="Proteomes" id="UP000784880">
    <property type="component" value="Unassembled WGS sequence"/>
</dbReference>
<evidence type="ECO:0000259" key="1">
    <source>
        <dbReference type="Pfam" id="PF00590"/>
    </source>
</evidence>
<feature type="domain" description="NTP pyrophosphohydrolase MazG-like" evidence="2">
    <location>
        <begin position="255"/>
        <end position="328"/>
    </location>
</feature>
<feature type="domain" description="Tetrapyrrole methylase" evidence="1">
    <location>
        <begin position="5"/>
        <end position="205"/>
    </location>
</feature>
<protein>
    <submittedName>
        <fullName evidence="3">Nucleoside triphosphate pyrophosphohydrolase</fullName>
        <ecNumber evidence="3">3.6.1.9</ecNumber>
    </submittedName>
</protein>
<dbReference type="EMBL" id="JAHQCS010000003">
    <property type="protein sequence ID" value="MBU9710170.1"/>
    <property type="molecule type" value="Genomic_DNA"/>
</dbReference>
<dbReference type="InterPro" id="IPR024180">
    <property type="entry name" value="Tetrapyrrole_Mease/MazG_pred"/>
</dbReference>
<sequence>MPYPISILGLGGGDLNQLPLGLYRELKDAETIFVRTLDHPVMKQLMDEGMEVQSFDSIYESHDHFSRVYEEIVNHLLTESKKGPILYAVPGHPLVAESTIQKLIQLEKNGDIELNILGGSSFLDPMFTALKVDPIDGFQLLDGTNLRRDEIDIRKHVIIAQVYDSMIASEVKLTLMEKLPDDYEVTVVTAAGSKGESLQMIPLFELDRVTNISNLTAIYVPPVQEEELLFHEFHKLREVIATLRGPNGCPWDKKQTHESLKSYLLEEAYEVLDAIDEGNEDHLAEELGDVLLQVMLHGQIGEDEGYFQVEDIIRHLTEKMVRRHPHVFGDSDANNSDEVIKQWEEIKKQEKGAVQGNVSPSILSGIPKHLPSLLRALKIQKKAAKVGFDWGEEAPMWMKLQEEIAEWLHEIRAGNQNSAANELGDILFAFVNLARFHQIDPEEALRQTNDKFIRRFQYIEKTLAQQGKNLEEQSLEVLDHLWDEAKLYERRERRET</sequence>
<dbReference type="NCBIfam" id="NF007113">
    <property type="entry name" value="PRK09562.1"/>
    <property type="match status" value="1"/>
</dbReference>
<dbReference type="CDD" id="cd11723">
    <property type="entry name" value="YabN_N_like"/>
    <property type="match status" value="1"/>
</dbReference>
<comment type="caution">
    <text evidence="3">The sequence shown here is derived from an EMBL/GenBank/DDBJ whole genome shotgun (WGS) entry which is preliminary data.</text>
</comment>
<dbReference type="PIRSF" id="PIRSF002845">
    <property type="entry name" value="Ttrprl_mtas_MazG"/>
    <property type="match status" value="1"/>
</dbReference>
<dbReference type="EC" id="3.6.1.9" evidence="3"/>